<protein>
    <submittedName>
        <fullName evidence="6">Hook-filament junction protein</fullName>
    </submittedName>
</protein>
<dbReference type="SUPFAM" id="SSF64518">
    <property type="entry name" value="Phase 1 flagellin"/>
    <property type="match status" value="1"/>
</dbReference>
<dbReference type="RefSeq" id="WP_058123003.1">
    <property type="nucleotide sequence ID" value="NZ_CYRX01000011.1"/>
</dbReference>
<evidence type="ECO:0000313" key="7">
    <source>
        <dbReference type="Proteomes" id="UP000051298"/>
    </source>
</evidence>
<comment type="subcellular location">
    <subcellularLocation>
        <location evidence="1">Bacterial flagellum</location>
    </subcellularLocation>
    <subcellularLocation>
        <location evidence="2">Secreted</location>
    </subcellularLocation>
</comment>
<evidence type="ECO:0000259" key="5">
    <source>
        <dbReference type="Pfam" id="PF00669"/>
    </source>
</evidence>
<evidence type="ECO:0000256" key="1">
    <source>
        <dbReference type="ARBA" id="ARBA00004365"/>
    </source>
</evidence>
<evidence type="ECO:0000256" key="2">
    <source>
        <dbReference type="ARBA" id="ARBA00004613"/>
    </source>
</evidence>
<proteinExistence type="inferred from homology"/>
<dbReference type="Pfam" id="PF07196">
    <property type="entry name" value="Flagellin_IN"/>
    <property type="match status" value="1"/>
</dbReference>
<dbReference type="Proteomes" id="UP000051298">
    <property type="component" value="Unassembled WGS sequence"/>
</dbReference>
<dbReference type="GO" id="GO:0009424">
    <property type="term" value="C:bacterial-type flagellum hook"/>
    <property type="evidence" value="ECO:0007669"/>
    <property type="project" value="InterPro"/>
</dbReference>
<name>A0A0P1EY67_9RHOB</name>
<dbReference type="GO" id="GO:0005576">
    <property type="term" value="C:extracellular region"/>
    <property type="evidence" value="ECO:0007669"/>
    <property type="project" value="UniProtKB-SubCell"/>
</dbReference>
<dbReference type="Gene3D" id="1.20.1330.10">
    <property type="entry name" value="f41 fragment of flagellin, N-terminal domain"/>
    <property type="match status" value="2"/>
</dbReference>
<comment type="similarity">
    <text evidence="3">Belongs to the bacterial flagellin family.</text>
</comment>
<evidence type="ECO:0000313" key="6">
    <source>
        <dbReference type="EMBL" id="CUH59915.1"/>
    </source>
</evidence>
<gene>
    <name evidence="6" type="primary">flgL</name>
    <name evidence="6" type="ORF">THS5294_01204</name>
</gene>
<keyword evidence="4" id="KW-0975">Bacterial flagellum</keyword>
<dbReference type="AlphaFoldDB" id="A0A0P1EY67"/>
<reference evidence="6 7" key="1">
    <citation type="submission" date="2015-09" db="EMBL/GenBank/DDBJ databases">
        <authorList>
            <consortium name="Swine Surveillance"/>
        </authorList>
    </citation>
    <scope>NUCLEOTIDE SEQUENCE [LARGE SCALE GENOMIC DNA]</scope>
    <source>
        <strain evidence="6 7">CECT 5294</strain>
    </source>
</reference>
<dbReference type="eggNOG" id="COG1344">
    <property type="taxonomic scope" value="Bacteria"/>
</dbReference>
<feature type="domain" description="Flagellin N-terminal" evidence="5">
    <location>
        <begin position="3"/>
        <end position="141"/>
    </location>
</feature>
<dbReference type="InterPro" id="IPR010810">
    <property type="entry name" value="Flagellin_hook_IN_motif"/>
</dbReference>
<dbReference type="PANTHER" id="PTHR42792">
    <property type="entry name" value="FLAGELLIN"/>
    <property type="match status" value="1"/>
</dbReference>
<dbReference type="GO" id="GO:0071973">
    <property type="term" value="P:bacterial-type flagellum-dependent cell motility"/>
    <property type="evidence" value="ECO:0007669"/>
    <property type="project" value="InterPro"/>
</dbReference>
<dbReference type="GO" id="GO:0005198">
    <property type="term" value="F:structural molecule activity"/>
    <property type="evidence" value="ECO:0007669"/>
    <property type="project" value="InterPro"/>
</dbReference>
<dbReference type="InterPro" id="IPR013384">
    <property type="entry name" value="Flagell_FlgL"/>
</dbReference>
<evidence type="ECO:0000256" key="3">
    <source>
        <dbReference type="ARBA" id="ARBA00005709"/>
    </source>
</evidence>
<dbReference type="InterPro" id="IPR001492">
    <property type="entry name" value="Flagellin"/>
</dbReference>
<evidence type="ECO:0000256" key="4">
    <source>
        <dbReference type="ARBA" id="ARBA00023143"/>
    </source>
</evidence>
<dbReference type="PANTHER" id="PTHR42792:SF1">
    <property type="entry name" value="FLAGELLAR HOOK-ASSOCIATED PROTEIN 3"/>
    <property type="match status" value="1"/>
</dbReference>
<dbReference type="NCBIfam" id="TIGR02550">
    <property type="entry name" value="flagell_flgL"/>
    <property type="match status" value="1"/>
</dbReference>
<dbReference type="Pfam" id="PF00669">
    <property type="entry name" value="Flagellin_N"/>
    <property type="match status" value="1"/>
</dbReference>
<dbReference type="STRING" id="266809.PM03_09540"/>
<accession>A0A0P1EY67</accession>
<dbReference type="EMBL" id="CYRX01000011">
    <property type="protein sequence ID" value="CUH59915.1"/>
    <property type="molecule type" value="Genomic_DNA"/>
</dbReference>
<organism evidence="6 7">
    <name type="scientific">Thalassobacter stenotrophicus</name>
    <dbReference type="NCBI Taxonomy" id="266809"/>
    <lineage>
        <taxon>Bacteria</taxon>
        <taxon>Pseudomonadati</taxon>
        <taxon>Pseudomonadota</taxon>
        <taxon>Alphaproteobacteria</taxon>
        <taxon>Rhodobacterales</taxon>
        <taxon>Roseobacteraceae</taxon>
        <taxon>Thalassobacter</taxon>
    </lineage>
</organism>
<sequence length="420" mass="45175">MTVSTKMFADQMLNRFSQLNEEIQLRQTQVSTGKEITQASDKPIEAVKLSAMEERVTQLSGFQRNVATAQERLTMADTTLENVDNIMTQMRERVIAANNDTFSEPDLDAIRVEVSELRDALVGLANTRTPDGQALFGGYNTDLQPFREGPDGHVNYLGDGGQHTLAASESMRLPTSVNGGEVFMQISTDAGSQSLFDIVDSFIAALSTAATHEDTLVATEREGMFLRINADRTPRDLSFVLSGPEGSASITVPDVVDGSHSGVADAINARTFETGITGSVNEGRLKLTSTTGEISLSDLAVEGVDLAAKEPAFTITTGGDPVVTMVPKAQTLSAQLSKIVDAGQDIAISRTTVGARLQRAEVQEEVLASRSVTLESQVNEMSAADLEKVITELQSLLMTQNAARQAYSQIGQTTLFDYLK</sequence>
<dbReference type="InterPro" id="IPR001029">
    <property type="entry name" value="Flagellin_N"/>
</dbReference>